<sequence>MLISLTDALAHAEKDNVGLAAVNTPFFEALAATIKVGEQTGQPIILQHAQVHEPYSPIEEIGPAIVELAKRSSAPFVVHIDHGEDIDYIAKGLEIGFNSCMIDGSLREYEENVRITREVVAMAHERGIAVEGELGVMTGNENGDPSQGVADATLYTQPEQARDFVERTGVDCLAASFGTVHGLYRQKPHLNLPLISELREAAGVPLVMHGGSGLSEDEYQASIARGVRKINYYTYAARAAYEAATPLVNDDKIFLFTNLAKAARDAVETDVRHFVDTISARVDAF</sequence>
<dbReference type="RefSeq" id="WP_096883390.1">
    <property type="nucleotide sequence ID" value="NZ_CP023482.1"/>
</dbReference>
<dbReference type="EMBL" id="CP023482">
    <property type="protein sequence ID" value="ATH97327.1"/>
    <property type="molecule type" value="Genomic_DNA"/>
</dbReference>
<accession>A0ABM6PPL4</accession>
<dbReference type="Gene3D" id="3.20.20.70">
    <property type="entry name" value="Aldolase class I"/>
    <property type="match status" value="1"/>
</dbReference>
<evidence type="ECO:0000313" key="2">
    <source>
        <dbReference type="EMBL" id="ATH97327.1"/>
    </source>
</evidence>
<organism evidence="2 3">
    <name type="scientific">Dermabacter jinjuensis</name>
    <dbReference type="NCBI Taxonomy" id="1667168"/>
    <lineage>
        <taxon>Bacteria</taxon>
        <taxon>Bacillati</taxon>
        <taxon>Actinomycetota</taxon>
        <taxon>Actinomycetes</taxon>
        <taxon>Micrococcales</taxon>
        <taxon>Dermabacteraceae</taxon>
        <taxon>Dermabacter</taxon>
    </lineage>
</organism>
<dbReference type="InterPro" id="IPR050246">
    <property type="entry name" value="Class_II_FBP_aldolase"/>
</dbReference>
<name>A0ABM6PPL4_9MICO</name>
<dbReference type="InterPro" id="IPR013785">
    <property type="entry name" value="Aldolase_TIM"/>
</dbReference>
<dbReference type="PANTHER" id="PTHR30304">
    <property type="entry name" value="D-TAGATOSE-1,6-BISPHOSPHATE ALDOLASE"/>
    <property type="match status" value="1"/>
</dbReference>
<gene>
    <name evidence="2" type="ORF">COP05_09750</name>
</gene>
<proteinExistence type="predicted"/>
<reference evidence="2 3" key="1">
    <citation type="journal article" date="2016" name="Int. J. Syst. Evol. Microbiol.">
        <title>Dermabacter jinjuensis sp. nov., a novel species of the genus Dermabacter isolated from a clinical specimen.</title>
        <authorList>
            <person name="Park Y.K."/>
            <person name="Lee K.M."/>
            <person name="Lee W.K."/>
            <person name="Cho M.J."/>
            <person name="Lee H.S."/>
            <person name="Cho Y.G."/>
            <person name="Lee Y.C."/>
            <person name="Lee W.K."/>
            <person name="Seong W.K."/>
            <person name="Hwang K.J."/>
        </authorList>
    </citation>
    <scope>NUCLEOTIDE SEQUENCE [LARGE SCALE GENOMIC DNA]</scope>
    <source>
        <strain evidence="2 3">32T</strain>
    </source>
</reference>
<evidence type="ECO:0000256" key="1">
    <source>
        <dbReference type="ARBA" id="ARBA00001947"/>
    </source>
</evidence>
<dbReference type="SUPFAM" id="SSF51569">
    <property type="entry name" value="Aldolase"/>
    <property type="match status" value="1"/>
</dbReference>
<dbReference type="Pfam" id="PF01116">
    <property type="entry name" value="F_bP_aldolase"/>
    <property type="match status" value="1"/>
</dbReference>
<evidence type="ECO:0000313" key="3">
    <source>
        <dbReference type="Proteomes" id="UP000815698"/>
    </source>
</evidence>
<dbReference type="InterPro" id="IPR000771">
    <property type="entry name" value="FBA_II"/>
</dbReference>
<dbReference type="PANTHER" id="PTHR30304:SF0">
    <property type="entry name" value="D-TAGATOSE-1,6-BISPHOSPHATE ALDOLASE SUBUNIT GATY-RELATED"/>
    <property type="match status" value="1"/>
</dbReference>
<comment type="cofactor">
    <cofactor evidence="1">
        <name>Zn(2+)</name>
        <dbReference type="ChEBI" id="CHEBI:29105"/>
    </cofactor>
</comment>
<protein>
    <submittedName>
        <fullName evidence="2">Ketose-bisphosphate aldolase</fullName>
    </submittedName>
</protein>
<keyword evidence="3" id="KW-1185">Reference proteome</keyword>
<dbReference type="PIRSF" id="PIRSF001359">
    <property type="entry name" value="F_bP_aldolase_II"/>
    <property type="match status" value="1"/>
</dbReference>
<dbReference type="Proteomes" id="UP000815698">
    <property type="component" value="Chromosome"/>
</dbReference>